<dbReference type="EMBL" id="BSDP01000001">
    <property type="protein sequence ID" value="GLI26896.1"/>
    <property type="molecule type" value="Genomic_DNA"/>
</dbReference>
<evidence type="ECO:0000313" key="3">
    <source>
        <dbReference type="Proteomes" id="UP001144396"/>
    </source>
</evidence>
<evidence type="ECO:0000256" key="1">
    <source>
        <dbReference type="SAM" id="Phobius"/>
    </source>
</evidence>
<feature type="transmembrane region" description="Helical" evidence="1">
    <location>
        <begin position="36"/>
        <end position="53"/>
    </location>
</feature>
<sequence>MFPEDWSSRSLIVAGSVFVVVAAGFIVMGVVSGDLFAWFVGLISVLPALAMLVSGSRRRARERAESSGRRAE</sequence>
<accession>A0A9W6FNV5</accession>
<dbReference type="RefSeq" id="WP_281882959.1">
    <property type="nucleotide sequence ID" value="NZ_BSDP01000001.1"/>
</dbReference>
<organism evidence="2 3">
    <name type="scientific">Agromyces rhizosphaerae</name>
    <dbReference type="NCBI Taxonomy" id="88374"/>
    <lineage>
        <taxon>Bacteria</taxon>
        <taxon>Bacillati</taxon>
        <taxon>Actinomycetota</taxon>
        <taxon>Actinomycetes</taxon>
        <taxon>Micrococcales</taxon>
        <taxon>Microbacteriaceae</taxon>
        <taxon>Agromyces</taxon>
    </lineage>
</organism>
<dbReference type="Proteomes" id="UP001144396">
    <property type="component" value="Unassembled WGS sequence"/>
</dbReference>
<proteinExistence type="predicted"/>
<keyword evidence="1" id="KW-1133">Transmembrane helix</keyword>
<feature type="transmembrane region" description="Helical" evidence="1">
    <location>
        <begin position="12"/>
        <end position="30"/>
    </location>
</feature>
<keyword evidence="1" id="KW-0812">Transmembrane</keyword>
<name>A0A9W6FNV5_9MICO</name>
<comment type="caution">
    <text evidence="2">The sequence shown here is derived from an EMBL/GenBank/DDBJ whole genome shotgun (WGS) entry which is preliminary data.</text>
</comment>
<reference evidence="2" key="1">
    <citation type="submission" date="2022-12" db="EMBL/GenBank/DDBJ databases">
        <title>Reference genome sequencing for broad-spectrum identification of bacterial and archaeal isolates by mass spectrometry.</title>
        <authorList>
            <person name="Sekiguchi Y."/>
            <person name="Tourlousse D.M."/>
        </authorList>
    </citation>
    <scope>NUCLEOTIDE SEQUENCE</scope>
    <source>
        <strain evidence="2">14</strain>
    </source>
</reference>
<dbReference type="AlphaFoldDB" id="A0A9W6FNV5"/>
<gene>
    <name evidence="2" type="ORF">ARHIZOSPH14_11380</name>
</gene>
<keyword evidence="1" id="KW-0472">Membrane</keyword>
<protein>
    <submittedName>
        <fullName evidence="2">Uncharacterized protein</fullName>
    </submittedName>
</protein>
<evidence type="ECO:0000313" key="2">
    <source>
        <dbReference type="EMBL" id="GLI26896.1"/>
    </source>
</evidence>
<keyword evidence="3" id="KW-1185">Reference proteome</keyword>